<dbReference type="InterPro" id="IPR036388">
    <property type="entry name" value="WH-like_DNA-bd_sf"/>
</dbReference>
<dbReference type="PATRIC" id="fig|1678637.3.peg.5076"/>
<dbReference type="SMART" id="SM00347">
    <property type="entry name" value="HTH_MARR"/>
    <property type="match status" value="1"/>
</dbReference>
<proteinExistence type="predicted"/>
<organism evidence="2 3">
    <name type="scientific">Streptomyces caatingaensis</name>
    <dbReference type="NCBI Taxonomy" id="1678637"/>
    <lineage>
        <taxon>Bacteria</taxon>
        <taxon>Bacillati</taxon>
        <taxon>Actinomycetota</taxon>
        <taxon>Actinomycetes</taxon>
        <taxon>Kitasatosporales</taxon>
        <taxon>Streptomycetaceae</taxon>
        <taxon>Streptomyces</taxon>
    </lineage>
</organism>
<dbReference type="Gene3D" id="1.10.10.10">
    <property type="entry name" value="Winged helix-like DNA-binding domain superfamily/Winged helix DNA-binding domain"/>
    <property type="match status" value="1"/>
</dbReference>
<dbReference type="RefSeq" id="WP_049718331.1">
    <property type="nucleotide sequence ID" value="NZ_LFXA01000017.1"/>
</dbReference>
<dbReference type="EMBL" id="LFXA01000017">
    <property type="protein sequence ID" value="KNB49782.1"/>
    <property type="molecule type" value="Genomic_DNA"/>
</dbReference>
<dbReference type="PRINTS" id="PR00598">
    <property type="entry name" value="HTHMARR"/>
</dbReference>
<dbReference type="SUPFAM" id="SSF46785">
    <property type="entry name" value="Winged helix' DNA-binding domain"/>
    <property type="match status" value="1"/>
</dbReference>
<dbReference type="InterPro" id="IPR000835">
    <property type="entry name" value="HTH_MarR-typ"/>
</dbReference>
<keyword evidence="3" id="KW-1185">Reference proteome</keyword>
<dbReference type="Pfam" id="PF01047">
    <property type="entry name" value="MarR"/>
    <property type="match status" value="1"/>
</dbReference>
<dbReference type="PANTHER" id="PTHR33164:SF94">
    <property type="entry name" value="TRANSCRIPTIONAL REGULATORY PROTEIN-RELATED"/>
    <property type="match status" value="1"/>
</dbReference>
<feature type="domain" description="HTH marR-type" evidence="1">
    <location>
        <begin position="4"/>
        <end position="138"/>
    </location>
</feature>
<dbReference type="InterPro" id="IPR036390">
    <property type="entry name" value="WH_DNA-bd_sf"/>
</dbReference>
<dbReference type="PROSITE" id="PS50995">
    <property type="entry name" value="HTH_MARR_2"/>
    <property type="match status" value="1"/>
</dbReference>
<name>A0A0K9XAV3_9ACTN</name>
<evidence type="ECO:0000313" key="2">
    <source>
        <dbReference type="EMBL" id="KNB49782.1"/>
    </source>
</evidence>
<dbReference type="GO" id="GO:0003700">
    <property type="term" value="F:DNA-binding transcription factor activity"/>
    <property type="evidence" value="ECO:0007669"/>
    <property type="project" value="InterPro"/>
</dbReference>
<dbReference type="OrthoDB" id="3573114at2"/>
<dbReference type="Proteomes" id="UP000037288">
    <property type="component" value="Unassembled WGS sequence"/>
</dbReference>
<gene>
    <name evidence="2" type="ORF">AC230_23700</name>
</gene>
<evidence type="ECO:0000259" key="1">
    <source>
        <dbReference type="PROSITE" id="PS50995"/>
    </source>
</evidence>
<dbReference type="AlphaFoldDB" id="A0A0K9XAV3"/>
<comment type="caution">
    <text evidence="2">The sequence shown here is derived from an EMBL/GenBank/DDBJ whole genome shotgun (WGS) entry which is preliminary data.</text>
</comment>
<accession>A0A0K9XAV3</accession>
<evidence type="ECO:0000313" key="3">
    <source>
        <dbReference type="Proteomes" id="UP000037288"/>
    </source>
</evidence>
<dbReference type="PANTHER" id="PTHR33164">
    <property type="entry name" value="TRANSCRIPTIONAL REGULATOR, MARR FAMILY"/>
    <property type="match status" value="1"/>
</dbReference>
<sequence>MEEAEEITLVIMAISRVLVGMSARALAGADESLTLTQLRTLVVLEDCGPLKLVGLARVLGVNPSTAMRMVDRLEGAGLVERRVNPENRREVTVRLREDGEALVREVMGRRRAEVEALVARLTDEERAGLVPGLRALAGAAEEMGLVGRPVTGDAGDRLPFG</sequence>
<reference evidence="3" key="1">
    <citation type="submission" date="2015-07" db="EMBL/GenBank/DDBJ databases">
        <title>Draft genome sequence of Streptomyces sp. CMAA 1322, a bacterium isolated from Caatinga biome, from dry forest semiarid of Brazil.</title>
        <authorList>
            <person name="Santos S.N."/>
            <person name="Gacesa R."/>
            <person name="Taketani R.G."/>
            <person name="Long P.F."/>
            <person name="Melo I.S."/>
        </authorList>
    </citation>
    <scope>NUCLEOTIDE SEQUENCE [LARGE SCALE GENOMIC DNA]</scope>
    <source>
        <strain evidence="3">CMAA 1322</strain>
    </source>
</reference>
<dbReference type="GO" id="GO:0006950">
    <property type="term" value="P:response to stress"/>
    <property type="evidence" value="ECO:0007669"/>
    <property type="project" value="TreeGrafter"/>
</dbReference>
<dbReference type="InterPro" id="IPR039422">
    <property type="entry name" value="MarR/SlyA-like"/>
</dbReference>
<protein>
    <recommendedName>
        <fullName evidence="1">HTH marR-type domain-containing protein</fullName>
    </recommendedName>
</protein>